<dbReference type="GO" id="GO:0001913">
    <property type="term" value="P:T cell mediated cytotoxicity"/>
    <property type="evidence" value="ECO:0007669"/>
    <property type="project" value="TreeGrafter"/>
</dbReference>
<dbReference type="PANTHER" id="PTHR46096">
    <property type="entry name" value="PERFORIN-1"/>
    <property type="match status" value="1"/>
</dbReference>
<dbReference type="InterPro" id="IPR000008">
    <property type="entry name" value="C2_dom"/>
</dbReference>
<keyword evidence="8" id="KW-0732">Signal</keyword>
<evidence type="ECO:0000256" key="1">
    <source>
        <dbReference type="ARBA" id="ARBA00004370"/>
    </source>
</evidence>
<dbReference type="PROSITE" id="PS00279">
    <property type="entry name" value="MACPF_1"/>
    <property type="match status" value="1"/>
</dbReference>
<gene>
    <name evidence="11" type="ORF">Q5P01_025500</name>
</gene>
<feature type="domain" description="MACPF" evidence="10">
    <location>
        <begin position="45"/>
        <end position="391"/>
    </location>
</feature>
<keyword evidence="7" id="KW-1015">Disulfide bond</keyword>
<dbReference type="Gene3D" id="2.60.40.150">
    <property type="entry name" value="C2 domain"/>
    <property type="match status" value="1"/>
</dbReference>
<evidence type="ECO:0000259" key="9">
    <source>
        <dbReference type="PROSITE" id="PS50004"/>
    </source>
</evidence>
<dbReference type="Pfam" id="PF00168">
    <property type="entry name" value="C2"/>
    <property type="match status" value="1"/>
</dbReference>
<evidence type="ECO:0000259" key="10">
    <source>
        <dbReference type="PROSITE" id="PS51412"/>
    </source>
</evidence>
<feature type="signal peptide" evidence="8">
    <location>
        <begin position="1"/>
        <end position="40"/>
    </location>
</feature>
<keyword evidence="4" id="KW-0964">Secreted</keyword>
<dbReference type="SMART" id="SM00457">
    <property type="entry name" value="MACPF"/>
    <property type="match status" value="1"/>
</dbReference>
<feature type="chain" id="PRO_5041728816" description="Perforin-1-like" evidence="8">
    <location>
        <begin position="41"/>
        <end position="532"/>
    </location>
</feature>
<evidence type="ECO:0000256" key="2">
    <source>
        <dbReference type="ARBA" id="ARBA00004613"/>
    </source>
</evidence>
<evidence type="ECO:0000256" key="8">
    <source>
        <dbReference type="SAM" id="SignalP"/>
    </source>
</evidence>
<dbReference type="GO" id="GO:0022829">
    <property type="term" value="F:wide pore channel activity"/>
    <property type="evidence" value="ECO:0007669"/>
    <property type="project" value="TreeGrafter"/>
</dbReference>
<evidence type="ECO:0000256" key="7">
    <source>
        <dbReference type="ARBA" id="ARBA00023157"/>
    </source>
</evidence>
<dbReference type="GO" id="GO:0001771">
    <property type="term" value="P:immunological synapse formation"/>
    <property type="evidence" value="ECO:0007669"/>
    <property type="project" value="TreeGrafter"/>
</dbReference>
<dbReference type="GO" id="GO:0051607">
    <property type="term" value="P:defense response to virus"/>
    <property type="evidence" value="ECO:0007669"/>
    <property type="project" value="TreeGrafter"/>
</dbReference>
<keyword evidence="5" id="KW-0204">Cytolysis</keyword>
<feature type="domain" description="C2" evidence="9">
    <location>
        <begin position="381"/>
        <end position="498"/>
    </location>
</feature>
<dbReference type="Pfam" id="PF01823">
    <property type="entry name" value="MACPF"/>
    <property type="match status" value="1"/>
</dbReference>
<evidence type="ECO:0000256" key="3">
    <source>
        <dbReference type="ARBA" id="ARBA00009214"/>
    </source>
</evidence>
<dbReference type="PANTHER" id="PTHR46096:SF1">
    <property type="entry name" value="PERFORIN 1.5"/>
    <property type="match status" value="1"/>
</dbReference>
<evidence type="ECO:0000256" key="5">
    <source>
        <dbReference type="ARBA" id="ARBA00022852"/>
    </source>
</evidence>
<evidence type="ECO:0000313" key="12">
    <source>
        <dbReference type="Proteomes" id="UP001187415"/>
    </source>
</evidence>
<comment type="similarity">
    <text evidence="3">Belongs to the complement C6/C7/C8/C9 family.</text>
</comment>
<dbReference type="PROSITE" id="PS51412">
    <property type="entry name" value="MACPF_2"/>
    <property type="match status" value="1"/>
</dbReference>
<dbReference type="PROSITE" id="PS50004">
    <property type="entry name" value="C2"/>
    <property type="match status" value="1"/>
</dbReference>
<evidence type="ECO:0000256" key="6">
    <source>
        <dbReference type="ARBA" id="ARBA00023136"/>
    </source>
</evidence>
<dbReference type="InterPro" id="IPR052784">
    <property type="entry name" value="Perforin-1_pore-forming"/>
</dbReference>
<evidence type="ECO:0000256" key="4">
    <source>
        <dbReference type="ARBA" id="ARBA00022525"/>
    </source>
</evidence>
<dbReference type="SUPFAM" id="SSF49562">
    <property type="entry name" value="C2 domain (Calcium/lipid-binding domain, CaLB)"/>
    <property type="match status" value="1"/>
</dbReference>
<evidence type="ECO:0000313" key="11">
    <source>
        <dbReference type="EMBL" id="KAK2817309.1"/>
    </source>
</evidence>
<keyword evidence="6" id="KW-0472">Membrane</keyword>
<organism evidence="11 12">
    <name type="scientific">Channa striata</name>
    <name type="common">Snakehead murrel</name>
    <name type="synonym">Ophicephalus striatus</name>
    <dbReference type="NCBI Taxonomy" id="64152"/>
    <lineage>
        <taxon>Eukaryota</taxon>
        <taxon>Metazoa</taxon>
        <taxon>Chordata</taxon>
        <taxon>Craniata</taxon>
        <taxon>Vertebrata</taxon>
        <taxon>Euteleostomi</taxon>
        <taxon>Actinopterygii</taxon>
        <taxon>Neopterygii</taxon>
        <taxon>Teleostei</taxon>
        <taxon>Neoteleostei</taxon>
        <taxon>Acanthomorphata</taxon>
        <taxon>Anabantaria</taxon>
        <taxon>Anabantiformes</taxon>
        <taxon>Channoidei</taxon>
        <taxon>Channidae</taxon>
        <taxon>Channa</taxon>
    </lineage>
</organism>
<dbReference type="GO" id="GO:0005576">
    <property type="term" value="C:extracellular region"/>
    <property type="evidence" value="ECO:0007669"/>
    <property type="project" value="UniProtKB-SubCell"/>
</dbReference>
<dbReference type="Proteomes" id="UP001187415">
    <property type="component" value="Unassembled WGS sequence"/>
</dbReference>
<comment type="caution">
    <text evidence="11">The sequence shown here is derived from an EMBL/GenBank/DDBJ whole genome shotgun (WGS) entry which is preliminary data.</text>
</comment>
<proteinExistence type="inferred from homology"/>
<dbReference type="EMBL" id="JAUPFM010000021">
    <property type="protein sequence ID" value="KAK2817309.1"/>
    <property type="molecule type" value="Genomic_DNA"/>
</dbReference>
<accession>A0AA88J5M8</accession>
<dbReference type="GO" id="GO:0016020">
    <property type="term" value="C:membrane"/>
    <property type="evidence" value="ECO:0007669"/>
    <property type="project" value="UniProtKB-SubCell"/>
</dbReference>
<dbReference type="AlphaFoldDB" id="A0AA88J5M8"/>
<dbReference type="InterPro" id="IPR035892">
    <property type="entry name" value="C2_domain_sf"/>
</dbReference>
<keyword evidence="12" id="KW-1185">Reference proteome</keyword>
<evidence type="ECO:0008006" key="13">
    <source>
        <dbReference type="Google" id="ProtNLM"/>
    </source>
</evidence>
<reference evidence="11" key="1">
    <citation type="submission" date="2023-07" db="EMBL/GenBank/DDBJ databases">
        <title>Chromosome-level Genome Assembly of Striped Snakehead (Channa striata).</title>
        <authorList>
            <person name="Liu H."/>
        </authorList>
    </citation>
    <scope>NUCLEOTIDE SEQUENCE</scope>
    <source>
        <strain evidence="11">Gz</strain>
        <tissue evidence="11">Muscle</tissue>
    </source>
</reference>
<dbReference type="SMART" id="SM00239">
    <property type="entry name" value="C2"/>
    <property type="match status" value="1"/>
</dbReference>
<comment type="subcellular location">
    <subcellularLocation>
        <location evidence="1">Membrane</location>
    </subcellularLocation>
    <subcellularLocation>
        <location evidence="2">Secreted</location>
    </subcellularLocation>
</comment>
<protein>
    <recommendedName>
        <fullName evidence="13">Perforin-1-like</fullName>
    </recommendedName>
</protein>
<dbReference type="InterPro" id="IPR020863">
    <property type="entry name" value="MACPF_CS"/>
</dbReference>
<name>A0AA88J5M8_CHASR</name>
<dbReference type="GO" id="GO:0031640">
    <property type="term" value="P:killing of cells of another organism"/>
    <property type="evidence" value="ECO:0007669"/>
    <property type="project" value="UniProtKB-KW"/>
</dbReference>
<sequence length="532" mass="59982">MSHTQVHQSKVHTAMLFFTTPPRLCLTLLLVLSDHSPVLSCRIGIRSQCESAEFVPGHNLIGEGFDVVTLQHKRAYVIDVNTYLTPNGTCKLCSNRLQGNRLQKLPLSGVDWRVLSECHSGISDKVHTSVSSLIDTYTSEEGQNWQNGLDLEPFVVVGLSLGGTLSRMYKFAKDKAEEDRFTFSTHKVICKHYSYRVSNTPRLSAEFRKDSDNLPSDFNSSTQEQYNKLIQTYGTHYIRQVHLGGRIRRLTAARTCLSTLNGLNKEEVHSCLSHGVRLGLGLFTSSHRQSCYRVLQNQDPSTGYSDGLHQHYTEVTGGSGWNGEFSLTEDNSRAYRGWLDTLKDHPAAVWYDLRPMYELIPNEGQRQGMKQAIRKYIVDNAKYKPNVALNCCPQQTWRGTLEVTVIKAWDLYGDVGGVTDAYVKFSFGSILLTTKLIISNSPIWNAEYELGKVDTHDVLKVEVWDEDAWNSDDLLVSCDTQPKQGSYTWTCGGSSGYFKVEYTLTCDDHLTGDYCNRYKPSPLSQSYALILL</sequence>
<dbReference type="InterPro" id="IPR020864">
    <property type="entry name" value="MACPF"/>
</dbReference>